<evidence type="ECO:0000313" key="7">
    <source>
        <dbReference type="EMBL" id="WUS24788.1"/>
    </source>
</evidence>
<dbReference type="EMBL" id="CP108473">
    <property type="protein sequence ID" value="WUS24788.1"/>
    <property type="molecule type" value="Genomic_DNA"/>
</dbReference>
<feature type="transmembrane region" description="Helical" evidence="5">
    <location>
        <begin position="62"/>
        <end position="79"/>
    </location>
</feature>
<feature type="transmembrane region" description="Helical" evidence="5">
    <location>
        <begin position="224"/>
        <end position="248"/>
    </location>
</feature>
<dbReference type="GO" id="GO:0016765">
    <property type="term" value="F:transferase activity, transferring alkyl or aryl (other than methyl) groups"/>
    <property type="evidence" value="ECO:0007669"/>
    <property type="project" value="InterPro"/>
</dbReference>
<dbReference type="RefSeq" id="WP_159481387.1">
    <property type="nucleotide sequence ID" value="NZ_BAAATH010000018.1"/>
</dbReference>
<feature type="transmembrane region" description="Helical" evidence="5">
    <location>
        <begin position="119"/>
        <end position="144"/>
    </location>
</feature>
<feature type="transmembrane region" description="Helical" evidence="5">
    <location>
        <begin position="183"/>
        <end position="203"/>
    </location>
</feature>
<accession>A0A640SHH4</accession>
<feature type="transmembrane region" description="Helical" evidence="5">
    <location>
        <begin position="156"/>
        <end position="177"/>
    </location>
</feature>
<evidence type="ECO:0000256" key="4">
    <source>
        <dbReference type="ARBA" id="ARBA00023136"/>
    </source>
</evidence>
<keyword evidence="9" id="KW-1185">Reference proteome</keyword>
<keyword evidence="4 5" id="KW-0472">Membrane</keyword>
<comment type="subcellular location">
    <subcellularLocation>
        <location evidence="1">Membrane</location>
        <topology evidence="1">Multi-pass membrane protein</topology>
    </subcellularLocation>
</comment>
<dbReference type="InterPro" id="IPR050475">
    <property type="entry name" value="Prenyltransferase_related"/>
</dbReference>
<sequence>MGEYIAQIPRNISLVRTAGAARALRLFLEESRPCVQIIFFLRFLAGAVTTTAHRPAGWGHQLIGPGIAWLLASLFAYGLNGVSDVAEDRVNGTGRPIARGELSPRTAAALTWTAAGGSLVTALACGDALFVGFVLLYLVIGYAYSGAPFQLKCSALGASGAVLVMGLLTYAAGWQAVGGGAPSAATVALAVTMSLWMCVVGAVTKDFSHARGDAAAGRRTSVTAWGPSAARLVAAVGAPAVAAGFLLAGLSSPVLRVPSLVLLGGALTVAVLCWTTRHDPARGRAPYRAFMVSQHLVHVALFLQLAV</sequence>
<evidence type="ECO:0000256" key="5">
    <source>
        <dbReference type="SAM" id="Phobius"/>
    </source>
</evidence>
<evidence type="ECO:0000256" key="3">
    <source>
        <dbReference type="ARBA" id="ARBA00022989"/>
    </source>
</evidence>
<keyword evidence="3 5" id="KW-1133">Transmembrane helix</keyword>
<dbReference type="PANTHER" id="PTHR42723:SF1">
    <property type="entry name" value="CHLOROPHYLL SYNTHASE, CHLOROPLASTIC"/>
    <property type="match status" value="1"/>
</dbReference>
<dbReference type="GeneID" id="96636310"/>
<dbReference type="PANTHER" id="PTHR42723">
    <property type="entry name" value="CHLOROPHYLL SYNTHASE"/>
    <property type="match status" value="1"/>
</dbReference>
<feature type="transmembrane region" description="Helical" evidence="5">
    <location>
        <begin position="254"/>
        <end position="275"/>
    </location>
</feature>
<dbReference type="Pfam" id="PF01040">
    <property type="entry name" value="UbiA"/>
    <property type="match status" value="1"/>
</dbReference>
<dbReference type="OrthoDB" id="4545177at2"/>
<evidence type="ECO:0000256" key="2">
    <source>
        <dbReference type="ARBA" id="ARBA00022692"/>
    </source>
</evidence>
<evidence type="ECO:0000256" key="1">
    <source>
        <dbReference type="ARBA" id="ARBA00004141"/>
    </source>
</evidence>
<dbReference type="Proteomes" id="UP000435837">
    <property type="component" value="Unassembled WGS sequence"/>
</dbReference>
<evidence type="ECO:0000313" key="6">
    <source>
        <dbReference type="EMBL" id="GFE10548.1"/>
    </source>
</evidence>
<dbReference type="EMBL" id="BLIN01000005">
    <property type="protein sequence ID" value="GFE10548.1"/>
    <property type="molecule type" value="Genomic_DNA"/>
</dbReference>
<dbReference type="AlphaFoldDB" id="A0A640SHH4"/>
<protein>
    <submittedName>
        <fullName evidence="6">Homogentisate phytyltransferase</fullName>
    </submittedName>
    <submittedName>
        <fullName evidence="7">UbiA family prenyltransferase</fullName>
    </submittedName>
</protein>
<keyword evidence="2 5" id="KW-0812">Transmembrane</keyword>
<evidence type="ECO:0000313" key="8">
    <source>
        <dbReference type="Proteomes" id="UP000435837"/>
    </source>
</evidence>
<dbReference type="GO" id="GO:0016020">
    <property type="term" value="C:membrane"/>
    <property type="evidence" value="ECO:0007669"/>
    <property type="project" value="UniProtKB-SubCell"/>
</dbReference>
<reference evidence="7" key="2">
    <citation type="submission" date="2022-10" db="EMBL/GenBank/DDBJ databases">
        <title>The complete genomes of actinobacterial strains from the NBC collection.</title>
        <authorList>
            <person name="Joergensen T.S."/>
            <person name="Alvarez Arevalo M."/>
            <person name="Sterndorff E.B."/>
            <person name="Faurdal D."/>
            <person name="Vuksanovic O."/>
            <person name="Mourched A.-S."/>
            <person name="Charusanti P."/>
            <person name="Shaw S."/>
            <person name="Blin K."/>
            <person name="Weber T."/>
        </authorList>
    </citation>
    <scope>NUCLEOTIDE SEQUENCE</scope>
    <source>
        <strain evidence="7">NBC_01256</strain>
    </source>
</reference>
<organism evidence="6 8">
    <name type="scientific">Streptomyces caniferus</name>
    <dbReference type="NCBI Taxonomy" id="285557"/>
    <lineage>
        <taxon>Bacteria</taxon>
        <taxon>Bacillati</taxon>
        <taxon>Actinomycetota</taxon>
        <taxon>Actinomycetes</taxon>
        <taxon>Kitasatosporales</taxon>
        <taxon>Streptomycetaceae</taxon>
        <taxon>Streptomyces</taxon>
    </lineage>
</organism>
<dbReference type="Proteomes" id="UP001432292">
    <property type="component" value="Chromosome"/>
</dbReference>
<dbReference type="Gene3D" id="1.10.357.140">
    <property type="entry name" value="UbiA prenyltransferase"/>
    <property type="match status" value="1"/>
</dbReference>
<dbReference type="InterPro" id="IPR000537">
    <property type="entry name" value="UbiA_prenyltransferase"/>
</dbReference>
<gene>
    <name evidence="6" type="primary">ubiA_1</name>
    <name evidence="7" type="ORF">OG727_22255</name>
    <name evidence="6" type="ORF">Scani_68160</name>
</gene>
<evidence type="ECO:0000313" key="9">
    <source>
        <dbReference type="Proteomes" id="UP001432292"/>
    </source>
</evidence>
<proteinExistence type="predicted"/>
<name>A0A640SHH4_9ACTN</name>
<reference evidence="6 8" key="1">
    <citation type="submission" date="2019-12" db="EMBL/GenBank/DDBJ databases">
        <title>Whole genome shotgun sequence of Streptomyces caniferus NBRC 15389.</title>
        <authorList>
            <person name="Ichikawa N."/>
            <person name="Kimura A."/>
            <person name="Kitahashi Y."/>
            <person name="Komaki H."/>
            <person name="Tamura T."/>
        </authorList>
    </citation>
    <scope>NUCLEOTIDE SEQUENCE [LARGE SCALE GENOMIC DNA]</scope>
    <source>
        <strain evidence="6 8">NBRC 15389</strain>
    </source>
</reference>
<keyword evidence="6" id="KW-0808">Transferase</keyword>
<dbReference type="InterPro" id="IPR044878">
    <property type="entry name" value="UbiA_sf"/>
</dbReference>